<dbReference type="InterPro" id="IPR003689">
    <property type="entry name" value="ZIP"/>
</dbReference>
<dbReference type="GO" id="GO:0046873">
    <property type="term" value="F:metal ion transmembrane transporter activity"/>
    <property type="evidence" value="ECO:0007669"/>
    <property type="project" value="InterPro"/>
</dbReference>
<evidence type="ECO:0000256" key="1">
    <source>
        <dbReference type="ARBA" id="ARBA00004141"/>
    </source>
</evidence>
<feature type="transmembrane region" description="Helical" evidence="5">
    <location>
        <begin position="35"/>
        <end position="53"/>
    </location>
</feature>
<dbReference type="EMBL" id="BARW01036130">
    <property type="protein sequence ID" value="GAJ24669.1"/>
    <property type="molecule type" value="Genomic_DNA"/>
</dbReference>
<comment type="subcellular location">
    <subcellularLocation>
        <location evidence="1">Membrane</location>
        <topology evidence="1">Multi-pass membrane protein</topology>
    </subcellularLocation>
</comment>
<comment type="caution">
    <text evidence="6">The sequence shown here is derived from an EMBL/GenBank/DDBJ whole genome shotgun (WGS) entry which is preliminary data.</text>
</comment>
<organism evidence="6">
    <name type="scientific">marine sediment metagenome</name>
    <dbReference type="NCBI Taxonomy" id="412755"/>
    <lineage>
        <taxon>unclassified sequences</taxon>
        <taxon>metagenomes</taxon>
        <taxon>ecological metagenomes</taxon>
    </lineage>
</organism>
<dbReference type="GO" id="GO:0016020">
    <property type="term" value="C:membrane"/>
    <property type="evidence" value="ECO:0007669"/>
    <property type="project" value="UniProtKB-SubCell"/>
</dbReference>
<dbReference type="AlphaFoldDB" id="X1V4M5"/>
<feature type="transmembrane region" description="Helical" evidence="5">
    <location>
        <begin position="6"/>
        <end position="28"/>
    </location>
</feature>
<evidence type="ECO:0000313" key="6">
    <source>
        <dbReference type="EMBL" id="GAJ24669.1"/>
    </source>
</evidence>
<keyword evidence="2 5" id="KW-0812">Transmembrane</keyword>
<keyword evidence="3 5" id="KW-1133">Transmembrane helix</keyword>
<evidence type="ECO:0000256" key="5">
    <source>
        <dbReference type="SAM" id="Phobius"/>
    </source>
</evidence>
<evidence type="ECO:0000256" key="3">
    <source>
        <dbReference type="ARBA" id="ARBA00022989"/>
    </source>
</evidence>
<feature type="transmembrane region" description="Helical" evidence="5">
    <location>
        <begin position="65"/>
        <end position="90"/>
    </location>
</feature>
<proteinExistence type="predicted"/>
<sequence>MESFVLALVLTLIAGLSTTIGSFIAILVKKPSSKFISIIMGFSAGVMVLVSFVELLQQGIESSGFILGHLFFFLGMGLIFLIDVSISHIYEFEEPKLKEKKG</sequence>
<dbReference type="Pfam" id="PF02535">
    <property type="entry name" value="Zip"/>
    <property type="match status" value="1"/>
</dbReference>
<name>X1V4M5_9ZZZZ</name>
<accession>X1V4M5</accession>
<feature type="non-terminal residue" evidence="6">
    <location>
        <position position="102"/>
    </location>
</feature>
<evidence type="ECO:0008006" key="7">
    <source>
        <dbReference type="Google" id="ProtNLM"/>
    </source>
</evidence>
<keyword evidence="4 5" id="KW-0472">Membrane</keyword>
<protein>
    <recommendedName>
        <fullName evidence="7">Zinc/iron permease</fullName>
    </recommendedName>
</protein>
<evidence type="ECO:0000256" key="2">
    <source>
        <dbReference type="ARBA" id="ARBA00022692"/>
    </source>
</evidence>
<evidence type="ECO:0000256" key="4">
    <source>
        <dbReference type="ARBA" id="ARBA00023136"/>
    </source>
</evidence>
<gene>
    <name evidence="6" type="ORF">S12H4_56171</name>
</gene>
<reference evidence="6" key="1">
    <citation type="journal article" date="2014" name="Front. Microbiol.">
        <title>High frequency of phylogenetically diverse reductive dehalogenase-homologous genes in deep subseafloor sedimentary metagenomes.</title>
        <authorList>
            <person name="Kawai M."/>
            <person name="Futagami T."/>
            <person name="Toyoda A."/>
            <person name="Takaki Y."/>
            <person name="Nishi S."/>
            <person name="Hori S."/>
            <person name="Arai W."/>
            <person name="Tsubouchi T."/>
            <person name="Morono Y."/>
            <person name="Uchiyama I."/>
            <person name="Ito T."/>
            <person name="Fujiyama A."/>
            <person name="Inagaki F."/>
            <person name="Takami H."/>
        </authorList>
    </citation>
    <scope>NUCLEOTIDE SEQUENCE</scope>
    <source>
        <strain evidence="6">Expedition CK06-06</strain>
    </source>
</reference>